<keyword evidence="2" id="KW-1185">Reference proteome</keyword>
<evidence type="ECO:0000313" key="1">
    <source>
        <dbReference type="EMBL" id="MPC48999.1"/>
    </source>
</evidence>
<organism evidence="1 2">
    <name type="scientific">Portunus trituberculatus</name>
    <name type="common">Swimming crab</name>
    <name type="synonym">Neptunus trituberculatus</name>
    <dbReference type="NCBI Taxonomy" id="210409"/>
    <lineage>
        <taxon>Eukaryota</taxon>
        <taxon>Metazoa</taxon>
        <taxon>Ecdysozoa</taxon>
        <taxon>Arthropoda</taxon>
        <taxon>Crustacea</taxon>
        <taxon>Multicrustacea</taxon>
        <taxon>Malacostraca</taxon>
        <taxon>Eumalacostraca</taxon>
        <taxon>Eucarida</taxon>
        <taxon>Decapoda</taxon>
        <taxon>Pleocyemata</taxon>
        <taxon>Brachyura</taxon>
        <taxon>Eubrachyura</taxon>
        <taxon>Portunoidea</taxon>
        <taxon>Portunidae</taxon>
        <taxon>Portuninae</taxon>
        <taxon>Portunus</taxon>
    </lineage>
</organism>
<comment type="caution">
    <text evidence="1">The sequence shown here is derived from an EMBL/GenBank/DDBJ whole genome shotgun (WGS) entry which is preliminary data.</text>
</comment>
<dbReference type="Proteomes" id="UP000324222">
    <property type="component" value="Unassembled WGS sequence"/>
</dbReference>
<dbReference type="AlphaFoldDB" id="A0A5B7FUJ4"/>
<sequence length="76" mass="8412">MTGKLVKSCGSVYSEALMVFIHLSHFYTSSLPTYVTVNISVLVSHSTAVNQLMIRKDNKSKNSGTCIQTLLFILMI</sequence>
<accession>A0A5B7FUJ4</accession>
<proteinExistence type="predicted"/>
<evidence type="ECO:0000313" key="2">
    <source>
        <dbReference type="Proteomes" id="UP000324222"/>
    </source>
</evidence>
<reference evidence="1 2" key="1">
    <citation type="submission" date="2019-05" db="EMBL/GenBank/DDBJ databases">
        <title>Another draft genome of Portunus trituberculatus and its Hox gene families provides insights of decapod evolution.</title>
        <authorList>
            <person name="Jeong J.-H."/>
            <person name="Song I."/>
            <person name="Kim S."/>
            <person name="Choi T."/>
            <person name="Kim D."/>
            <person name="Ryu S."/>
            <person name="Kim W."/>
        </authorList>
    </citation>
    <scope>NUCLEOTIDE SEQUENCE [LARGE SCALE GENOMIC DNA]</scope>
    <source>
        <tissue evidence="1">Muscle</tissue>
    </source>
</reference>
<name>A0A5B7FUJ4_PORTR</name>
<dbReference type="EMBL" id="VSRR010008602">
    <property type="protein sequence ID" value="MPC48999.1"/>
    <property type="molecule type" value="Genomic_DNA"/>
</dbReference>
<gene>
    <name evidence="1" type="ORF">E2C01_042786</name>
</gene>
<protein>
    <submittedName>
        <fullName evidence="1">Uncharacterized protein</fullName>
    </submittedName>
</protein>